<evidence type="ECO:0000313" key="2">
    <source>
        <dbReference type="EMBL" id="SFV16022.1"/>
    </source>
</evidence>
<dbReference type="OrthoDB" id="9758211at2"/>
<reference evidence="3" key="1">
    <citation type="submission" date="2016-10" db="EMBL/GenBank/DDBJ databases">
        <authorList>
            <person name="Varghese N."/>
            <person name="Submissions S."/>
        </authorList>
    </citation>
    <scope>NUCLEOTIDE SEQUENCE [LARGE SCALE GENOMIC DNA]</scope>
    <source>
        <strain evidence="3">CGMCC 1.11014</strain>
    </source>
</reference>
<feature type="compositionally biased region" description="Basic and acidic residues" evidence="1">
    <location>
        <begin position="10"/>
        <end position="21"/>
    </location>
</feature>
<evidence type="ECO:0000313" key="3">
    <source>
        <dbReference type="Proteomes" id="UP000199391"/>
    </source>
</evidence>
<dbReference type="EMBL" id="FPBO01000049">
    <property type="protein sequence ID" value="SFV16022.1"/>
    <property type="molecule type" value="Genomic_DNA"/>
</dbReference>
<evidence type="ECO:0000256" key="1">
    <source>
        <dbReference type="SAM" id="MobiDB-lite"/>
    </source>
</evidence>
<protein>
    <submittedName>
        <fullName evidence="2">Uncharacterized protein</fullName>
    </submittedName>
</protein>
<gene>
    <name evidence="2" type="ORF">SAMN05216552_104915</name>
</gene>
<dbReference type="RefSeq" id="WP_093560583.1">
    <property type="nucleotide sequence ID" value="NZ_FPBO01000049.1"/>
</dbReference>
<organism evidence="2 3">
    <name type="scientific">Pseudoduganella namucuonensis</name>
    <dbReference type="NCBI Taxonomy" id="1035707"/>
    <lineage>
        <taxon>Bacteria</taxon>
        <taxon>Pseudomonadati</taxon>
        <taxon>Pseudomonadota</taxon>
        <taxon>Betaproteobacteria</taxon>
        <taxon>Burkholderiales</taxon>
        <taxon>Oxalobacteraceae</taxon>
        <taxon>Telluria group</taxon>
        <taxon>Pseudoduganella</taxon>
    </lineage>
</organism>
<name>A0A1I7M236_9BURK</name>
<keyword evidence="3" id="KW-1185">Reference proteome</keyword>
<dbReference type="AlphaFoldDB" id="A0A1I7M236"/>
<accession>A0A1I7M236</accession>
<proteinExistence type="predicted"/>
<sequence length="62" mass="7221">MSWISGNCQDGRHDVRSHAEYDQTVSRIPQLKPRPLVGSMRELEMKANRYLGSRPLIEKERP</sequence>
<dbReference type="Proteomes" id="UP000199391">
    <property type="component" value="Unassembled WGS sequence"/>
</dbReference>
<dbReference type="STRING" id="1035707.SAMN05216552_104915"/>
<feature type="region of interest" description="Disordered" evidence="1">
    <location>
        <begin position="1"/>
        <end position="33"/>
    </location>
</feature>